<organism evidence="1 2">
    <name type="scientific">Sphingomonas paucimobilis</name>
    <name type="common">Pseudomonas paucimobilis</name>
    <dbReference type="NCBI Taxonomy" id="13689"/>
    <lineage>
        <taxon>Bacteria</taxon>
        <taxon>Pseudomonadati</taxon>
        <taxon>Pseudomonadota</taxon>
        <taxon>Alphaproteobacteria</taxon>
        <taxon>Sphingomonadales</taxon>
        <taxon>Sphingomonadaceae</taxon>
        <taxon>Sphingomonas</taxon>
    </lineage>
</organism>
<name>A0A7Y2PER0_SPHPI</name>
<comment type="caution">
    <text evidence="1">The sequence shown here is derived from an EMBL/GenBank/DDBJ whole genome shotgun (WGS) entry which is preliminary data.</text>
</comment>
<dbReference type="AlphaFoldDB" id="A0A7Y2PER0"/>
<accession>A0A7Y2PER0</accession>
<sequence>MNALGKRLAALEQAQPSAMPRWHCLRRYEDESEADAIAAYEAEHGPIGDGNVIMRVIISKPGTRLGS</sequence>
<dbReference type="RefSeq" id="WP_170171019.1">
    <property type="nucleotide sequence ID" value="NZ_JABEOU010000064.1"/>
</dbReference>
<evidence type="ECO:0000313" key="2">
    <source>
        <dbReference type="Proteomes" id="UP000550136"/>
    </source>
</evidence>
<evidence type="ECO:0000313" key="1">
    <source>
        <dbReference type="EMBL" id="NNG59785.1"/>
    </source>
</evidence>
<dbReference type="Proteomes" id="UP000550136">
    <property type="component" value="Unassembled WGS sequence"/>
</dbReference>
<protein>
    <submittedName>
        <fullName evidence="1">Uncharacterized protein</fullName>
    </submittedName>
</protein>
<reference evidence="1 2" key="1">
    <citation type="submission" date="2020-05" db="EMBL/GenBank/DDBJ databases">
        <title>Draft Genome Sequences of Sphingomonas sp. Isolated from the International Space Station.</title>
        <authorList>
            <person name="Bijlani S."/>
            <person name="Singh N.K."/>
            <person name="Mason C.E."/>
            <person name="Wang C.C."/>
            <person name="Venkateswaran K."/>
        </authorList>
    </citation>
    <scope>NUCLEOTIDE SEQUENCE [LARGE SCALE GENOMIC DNA]</scope>
    <source>
        <strain evidence="1 2">FKI-L5-BR-P1</strain>
    </source>
</reference>
<dbReference type="EMBL" id="JABEOU010000064">
    <property type="protein sequence ID" value="NNG59785.1"/>
    <property type="molecule type" value="Genomic_DNA"/>
</dbReference>
<gene>
    <name evidence="1" type="ORF">HKX06_20805</name>
</gene>
<proteinExistence type="predicted"/>